<dbReference type="PANTHER" id="PTHR33877:SF2">
    <property type="entry name" value="OS07G0170200 PROTEIN"/>
    <property type="match status" value="1"/>
</dbReference>
<dbReference type="CDD" id="cd00085">
    <property type="entry name" value="HNHc"/>
    <property type="match status" value="1"/>
</dbReference>
<dbReference type="SUPFAM" id="SSF144020">
    <property type="entry name" value="FdhE-like"/>
    <property type="match status" value="1"/>
</dbReference>
<reference evidence="2" key="1">
    <citation type="submission" date="2020-05" db="EMBL/GenBank/DDBJ databases">
        <authorList>
            <person name="Chiriac C."/>
            <person name="Salcher M."/>
            <person name="Ghai R."/>
            <person name="Kavagutti S V."/>
        </authorList>
    </citation>
    <scope>NUCLEOTIDE SEQUENCE</scope>
</reference>
<dbReference type="Pfam" id="PF14279">
    <property type="entry name" value="HNH_5"/>
    <property type="match status" value="1"/>
</dbReference>
<evidence type="ECO:0000313" key="2">
    <source>
        <dbReference type="EMBL" id="CAB4749698.1"/>
    </source>
</evidence>
<dbReference type="EMBL" id="CAEZYR010000062">
    <property type="protein sequence ID" value="CAB4749698.1"/>
    <property type="molecule type" value="Genomic_DNA"/>
</dbReference>
<dbReference type="InterPro" id="IPR029471">
    <property type="entry name" value="HNH_5"/>
</dbReference>
<dbReference type="SMART" id="SM00507">
    <property type="entry name" value="HNHc"/>
    <property type="match status" value="1"/>
</dbReference>
<gene>
    <name evidence="2" type="ORF">UFOPK2754_01731</name>
</gene>
<protein>
    <submittedName>
        <fullName evidence="2">Unannotated protein</fullName>
    </submittedName>
</protein>
<name>A0A6J6TRJ3_9ZZZZ</name>
<dbReference type="PANTHER" id="PTHR33877">
    <property type="entry name" value="SLL1193 PROTEIN"/>
    <property type="match status" value="1"/>
</dbReference>
<dbReference type="InterPro" id="IPR052892">
    <property type="entry name" value="NA-targeting_endonuclease"/>
</dbReference>
<organism evidence="2">
    <name type="scientific">freshwater metagenome</name>
    <dbReference type="NCBI Taxonomy" id="449393"/>
    <lineage>
        <taxon>unclassified sequences</taxon>
        <taxon>metagenomes</taxon>
        <taxon>ecological metagenomes</taxon>
    </lineage>
</organism>
<dbReference type="InterPro" id="IPR003615">
    <property type="entry name" value="HNH_nuc"/>
</dbReference>
<proteinExistence type="predicted"/>
<evidence type="ECO:0000259" key="1">
    <source>
        <dbReference type="SMART" id="SM00507"/>
    </source>
</evidence>
<dbReference type="InterPro" id="IPR024064">
    <property type="entry name" value="FdhE-like_sf"/>
</dbReference>
<dbReference type="Gene3D" id="1.10.30.50">
    <property type="match status" value="1"/>
</dbReference>
<sequence>MSRALVLNATYEPLCVVPSRRALMLVLAEKAETMETTGRILRSERDEFAEPSVVRLGRFVRVPYPRRRALNRRAVFLRDDHTCQYCGGPAESIDHVVPRSRGGEHCWENVVAACTRCNSSKRDRLLHETNMRLPQAPRTPLFMARFVLADRRVPDAWSRYLVRAQDGVARSA</sequence>
<accession>A0A6J6TRJ3</accession>
<dbReference type="AlphaFoldDB" id="A0A6J6TRJ3"/>
<feature type="domain" description="HNH nuclease" evidence="1">
    <location>
        <begin position="70"/>
        <end position="119"/>
    </location>
</feature>